<comment type="caution">
    <text evidence="1">The sequence shown here is derived from an EMBL/GenBank/DDBJ whole genome shotgun (WGS) entry which is preliminary data.</text>
</comment>
<dbReference type="EMBL" id="CALNXK010000100">
    <property type="protein sequence ID" value="CAH3155139.1"/>
    <property type="molecule type" value="Genomic_DNA"/>
</dbReference>
<reference evidence="1 2" key="1">
    <citation type="submission" date="2022-05" db="EMBL/GenBank/DDBJ databases">
        <authorList>
            <consortium name="Genoscope - CEA"/>
            <person name="William W."/>
        </authorList>
    </citation>
    <scope>NUCLEOTIDE SEQUENCE [LARGE SCALE GENOMIC DNA]</scope>
</reference>
<evidence type="ECO:0000313" key="2">
    <source>
        <dbReference type="Proteomes" id="UP001159405"/>
    </source>
</evidence>
<proteinExistence type="predicted"/>
<keyword evidence="2" id="KW-1185">Reference proteome</keyword>
<organism evidence="1 2">
    <name type="scientific">Porites lobata</name>
    <dbReference type="NCBI Taxonomy" id="104759"/>
    <lineage>
        <taxon>Eukaryota</taxon>
        <taxon>Metazoa</taxon>
        <taxon>Cnidaria</taxon>
        <taxon>Anthozoa</taxon>
        <taxon>Hexacorallia</taxon>
        <taxon>Scleractinia</taxon>
        <taxon>Fungiina</taxon>
        <taxon>Poritidae</taxon>
        <taxon>Porites</taxon>
    </lineage>
</organism>
<accession>A0ABN8Q402</accession>
<evidence type="ECO:0000313" key="1">
    <source>
        <dbReference type="EMBL" id="CAH3155139.1"/>
    </source>
</evidence>
<sequence>MGSGESKGHSKRLTTASWGFLGRERQVQFYNITIEVNEITGLVIGKQIRKRCGNEGRHLYLNDVDRMTLRFLRAANSFIPDARHDGANMRNCAFILRQPGSEFVIISGDGDWEYDFCEGADGEIYGRCTRKPFLRYVWDAARSVVVRLFSTGLRALTYY</sequence>
<name>A0ABN8Q402_9CNID</name>
<protein>
    <submittedName>
        <fullName evidence="1">Uncharacterized protein</fullName>
    </submittedName>
</protein>
<gene>
    <name evidence="1" type="ORF">PLOB_00001207</name>
</gene>
<dbReference type="Proteomes" id="UP001159405">
    <property type="component" value="Unassembled WGS sequence"/>
</dbReference>